<keyword evidence="7 10" id="KW-1133">Transmembrane helix</keyword>
<evidence type="ECO:0000256" key="10">
    <source>
        <dbReference type="SAM" id="Phobius"/>
    </source>
</evidence>
<dbReference type="InterPro" id="IPR003849">
    <property type="entry name" value="Preprotein_translocase_YajC"/>
</dbReference>
<evidence type="ECO:0000256" key="5">
    <source>
        <dbReference type="ARBA" id="ARBA00022692"/>
    </source>
</evidence>
<organism evidence="11 13">
    <name type="scientific">Gemella sanguinis</name>
    <dbReference type="NCBI Taxonomy" id="84135"/>
    <lineage>
        <taxon>Bacteria</taxon>
        <taxon>Bacillati</taxon>
        <taxon>Bacillota</taxon>
        <taxon>Bacilli</taxon>
        <taxon>Bacillales</taxon>
        <taxon>Gemellaceae</taxon>
        <taxon>Gemella</taxon>
    </lineage>
</organism>
<dbReference type="PANTHER" id="PTHR33909:SF1">
    <property type="entry name" value="SEC TRANSLOCON ACCESSORY COMPLEX SUBUNIT YAJC"/>
    <property type="match status" value="1"/>
</dbReference>
<evidence type="ECO:0000313" key="12">
    <source>
        <dbReference type="EMBL" id="QGS06988.1"/>
    </source>
</evidence>
<dbReference type="SMART" id="SM01323">
    <property type="entry name" value="YajC"/>
    <property type="match status" value="1"/>
</dbReference>
<dbReference type="NCBIfam" id="TIGR00739">
    <property type="entry name" value="yajC"/>
    <property type="match status" value="1"/>
</dbReference>
<dbReference type="GeneID" id="84801863"/>
<evidence type="ECO:0000256" key="4">
    <source>
        <dbReference type="ARBA" id="ARBA00022475"/>
    </source>
</evidence>
<dbReference type="PANTHER" id="PTHR33909">
    <property type="entry name" value="SEC TRANSLOCON ACCESSORY COMPLEX SUBUNIT YAJC"/>
    <property type="match status" value="1"/>
</dbReference>
<proteinExistence type="inferred from homology"/>
<evidence type="ECO:0000256" key="8">
    <source>
        <dbReference type="ARBA" id="ARBA00023010"/>
    </source>
</evidence>
<keyword evidence="14" id="KW-1185">Reference proteome</keyword>
<evidence type="ECO:0000256" key="3">
    <source>
        <dbReference type="ARBA" id="ARBA00022448"/>
    </source>
</evidence>
<sequence length="87" mass="10007">MQAQYINILMIVFLFGFMYFMIIRPQSKRNKELKLLQDSLKEGDRIVTFAGIYGDIVEVGTVTVKVRIAPKVEIELDRNAIRSLATK</sequence>
<keyword evidence="8" id="KW-0811">Translocation</keyword>
<evidence type="ECO:0000256" key="1">
    <source>
        <dbReference type="ARBA" id="ARBA00004162"/>
    </source>
</evidence>
<keyword evidence="3" id="KW-0813">Transport</keyword>
<dbReference type="GO" id="GO:0015031">
    <property type="term" value="P:protein transport"/>
    <property type="evidence" value="ECO:0007669"/>
    <property type="project" value="UniProtKB-KW"/>
</dbReference>
<accession>A0A2N6SH27</accession>
<dbReference type="PRINTS" id="PR01853">
    <property type="entry name" value="YAJCTRNLCASE"/>
</dbReference>
<keyword evidence="4" id="KW-1003">Cell membrane</keyword>
<dbReference type="GO" id="GO:0005886">
    <property type="term" value="C:plasma membrane"/>
    <property type="evidence" value="ECO:0007669"/>
    <property type="project" value="UniProtKB-SubCell"/>
</dbReference>
<keyword evidence="5 10" id="KW-0812">Transmembrane</keyword>
<gene>
    <name evidence="11" type="primary">yajC</name>
    <name evidence="11" type="ORF">CJ218_01450</name>
    <name evidence="12" type="ORF">FOC50_01155</name>
</gene>
<dbReference type="Proteomes" id="UP000427636">
    <property type="component" value="Chromosome"/>
</dbReference>
<dbReference type="RefSeq" id="WP_006364412.1">
    <property type="nucleotide sequence ID" value="NZ_CAKARP010000016.1"/>
</dbReference>
<protein>
    <submittedName>
        <fullName evidence="11">Preprotein translocase subunit YajC</fullName>
    </submittedName>
</protein>
<feature type="transmembrane region" description="Helical" evidence="10">
    <location>
        <begin position="6"/>
        <end position="23"/>
    </location>
</feature>
<evidence type="ECO:0000313" key="14">
    <source>
        <dbReference type="Proteomes" id="UP000427636"/>
    </source>
</evidence>
<dbReference type="EMBL" id="PNGT01000001">
    <property type="protein sequence ID" value="PMC53234.1"/>
    <property type="molecule type" value="Genomic_DNA"/>
</dbReference>
<evidence type="ECO:0000313" key="13">
    <source>
        <dbReference type="Proteomes" id="UP000235670"/>
    </source>
</evidence>
<reference evidence="12 14" key="2">
    <citation type="submission" date="2019-11" db="EMBL/GenBank/DDBJ databases">
        <title>FDA dAtabase for Regulatory Grade micrObial Sequences (FDA-ARGOS): Supporting development and validation of Infectious Disease Dx tests.</title>
        <authorList>
            <person name="Turner S."/>
            <person name="Byrd R."/>
            <person name="Tallon L."/>
            <person name="Sadzewicz L."/>
            <person name="Vavikolanu K."/>
            <person name="Mehta A."/>
            <person name="Aluvathingal J."/>
            <person name="Nadendla S."/>
            <person name="Myers T."/>
            <person name="Yan Y."/>
            <person name="Sichtig H."/>
        </authorList>
    </citation>
    <scope>NUCLEOTIDE SEQUENCE [LARGE SCALE GENOMIC DNA]</scope>
    <source>
        <strain evidence="12 14">FDAARGOS_742</strain>
    </source>
</reference>
<keyword evidence="9 10" id="KW-0472">Membrane</keyword>
<comment type="similarity">
    <text evidence="2">Belongs to the YajC family.</text>
</comment>
<dbReference type="EMBL" id="CP046313">
    <property type="protein sequence ID" value="QGS06988.1"/>
    <property type="molecule type" value="Genomic_DNA"/>
</dbReference>
<evidence type="ECO:0000256" key="6">
    <source>
        <dbReference type="ARBA" id="ARBA00022927"/>
    </source>
</evidence>
<evidence type="ECO:0000256" key="2">
    <source>
        <dbReference type="ARBA" id="ARBA00006742"/>
    </source>
</evidence>
<name>A0A2N6SH27_9BACL</name>
<dbReference type="AlphaFoldDB" id="A0A2N6SH27"/>
<dbReference type="OrthoDB" id="9800132at2"/>
<keyword evidence="6" id="KW-0653">Protein transport</keyword>
<reference evidence="11 13" key="1">
    <citation type="submission" date="2017-09" db="EMBL/GenBank/DDBJ databases">
        <title>Bacterial strain isolated from the female urinary microbiota.</title>
        <authorList>
            <person name="Thomas-White K."/>
            <person name="Kumar N."/>
            <person name="Forster S."/>
            <person name="Putonti C."/>
            <person name="Lawley T."/>
            <person name="Wolfe A.J."/>
        </authorList>
    </citation>
    <scope>NUCLEOTIDE SEQUENCE [LARGE SCALE GENOMIC DNA]</scope>
    <source>
        <strain evidence="11 13">UMB0186</strain>
    </source>
</reference>
<evidence type="ECO:0000256" key="7">
    <source>
        <dbReference type="ARBA" id="ARBA00022989"/>
    </source>
</evidence>
<evidence type="ECO:0000313" key="11">
    <source>
        <dbReference type="EMBL" id="PMC53234.1"/>
    </source>
</evidence>
<comment type="subcellular location">
    <subcellularLocation>
        <location evidence="1">Cell membrane</location>
        <topology evidence="1">Single-pass membrane protein</topology>
    </subcellularLocation>
</comment>
<dbReference type="STRING" id="84135.GCA_001052115_00090"/>
<evidence type="ECO:0000256" key="9">
    <source>
        <dbReference type="ARBA" id="ARBA00023136"/>
    </source>
</evidence>
<dbReference type="Proteomes" id="UP000235670">
    <property type="component" value="Unassembled WGS sequence"/>
</dbReference>
<dbReference type="Pfam" id="PF02699">
    <property type="entry name" value="YajC"/>
    <property type="match status" value="1"/>
</dbReference>